<dbReference type="AlphaFoldDB" id="A0AAJ0H327"/>
<evidence type="ECO:0000313" key="3">
    <source>
        <dbReference type="EMBL" id="KAK3310898.1"/>
    </source>
</evidence>
<dbReference type="GeneID" id="87889029"/>
<accession>A0AAJ0H327</accession>
<organism evidence="3 4">
    <name type="scientific">Chaetomium strumarium</name>
    <dbReference type="NCBI Taxonomy" id="1170767"/>
    <lineage>
        <taxon>Eukaryota</taxon>
        <taxon>Fungi</taxon>
        <taxon>Dikarya</taxon>
        <taxon>Ascomycota</taxon>
        <taxon>Pezizomycotina</taxon>
        <taxon>Sordariomycetes</taxon>
        <taxon>Sordariomycetidae</taxon>
        <taxon>Sordariales</taxon>
        <taxon>Chaetomiaceae</taxon>
        <taxon>Chaetomium</taxon>
    </lineage>
</organism>
<comment type="caution">
    <text evidence="3">The sequence shown here is derived from an EMBL/GenBank/DDBJ whole genome shotgun (WGS) entry which is preliminary data.</text>
</comment>
<keyword evidence="2" id="KW-0472">Membrane</keyword>
<feature type="compositionally biased region" description="Basic residues" evidence="1">
    <location>
        <begin position="72"/>
        <end position="87"/>
    </location>
</feature>
<evidence type="ECO:0000256" key="1">
    <source>
        <dbReference type="SAM" id="MobiDB-lite"/>
    </source>
</evidence>
<feature type="transmembrane region" description="Helical" evidence="2">
    <location>
        <begin position="94"/>
        <end position="113"/>
    </location>
</feature>
<gene>
    <name evidence="3" type="ORF">B0T15DRAFT_54854</name>
</gene>
<evidence type="ECO:0000256" key="2">
    <source>
        <dbReference type="SAM" id="Phobius"/>
    </source>
</evidence>
<protein>
    <submittedName>
        <fullName evidence="3">Uncharacterized protein</fullName>
    </submittedName>
</protein>
<name>A0AAJ0H327_9PEZI</name>
<reference evidence="3" key="1">
    <citation type="journal article" date="2023" name="Mol. Phylogenet. Evol.">
        <title>Genome-scale phylogeny and comparative genomics of the fungal order Sordariales.</title>
        <authorList>
            <person name="Hensen N."/>
            <person name="Bonometti L."/>
            <person name="Westerberg I."/>
            <person name="Brannstrom I.O."/>
            <person name="Guillou S."/>
            <person name="Cros-Aarteil S."/>
            <person name="Calhoun S."/>
            <person name="Haridas S."/>
            <person name="Kuo A."/>
            <person name="Mondo S."/>
            <person name="Pangilinan J."/>
            <person name="Riley R."/>
            <person name="LaButti K."/>
            <person name="Andreopoulos B."/>
            <person name="Lipzen A."/>
            <person name="Chen C."/>
            <person name="Yan M."/>
            <person name="Daum C."/>
            <person name="Ng V."/>
            <person name="Clum A."/>
            <person name="Steindorff A."/>
            <person name="Ohm R.A."/>
            <person name="Martin F."/>
            <person name="Silar P."/>
            <person name="Natvig D.O."/>
            <person name="Lalanne C."/>
            <person name="Gautier V."/>
            <person name="Ament-Velasquez S.L."/>
            <person name="Kruys A."/>
            <person name="Hutchinson M.I."/>
            <person name="Powell A.J."/>
            <person name="Barry K."/>
            <person name="Miller A.N."/>
            <person name="Grigoriev I.V."/>
            <person name="Debuchy R."/>
            <person name="Gladieux P."/>
            <person name="Hiltunen Thoren M."/>
            <person name="Johannesson H."/>
        </authorList>
    </citation>
    <scope>NUCLEOTIDE SEQUENCE</scope>
    <source>
        <strain evidence="3">CBS 333.67</strain>
    </source>
</reference>
<feature type="transmembrane region" description="Helical" evidence="2">
    <location>
        <begin position="119"/>
        <end position="151"/>
    </location>
</feature>
<feature type="region of interest" description="Disordered" evidence="1">
    <location>
        <begin position="63"/>
        <end position="87"/>
    </location>
</feature>
<keyword evidence="2" id="KW-0812">Transmembrane</keyword>
<dbReference type="RefSeq" id="XP_062726678.1">
    <property type="nucleotide sequence ID" value="XM_062870200.1"/>
</dbReference>
<sequence length="209" mass="22394">MSAYARNEGNIPACRPSLTTIGIRRCRPFSRGWPTTSTMRGIATAARAWRTTRTWGVTATARQVRAPSTSVARRRPHGSPSSARHRGASPPCPVIILLVVLIRGSSSAVGPVIKLTAVPLIATLVISIPVVIITVAMSVVVLIVLLLLLLLGRRRMVLLWSARPRWVMSLRGRSLGSGSSTIRTSASAPIELTVVCHYANPPMICCCGV</sequence>
<evidence type="ECO:0000313" key="4">
    <source>
        <dbReference type="Proteomes" id="UP001273166"/>
    </source>
</evidence>
<dbReference type="Proteomes" id="UP001273166">
    <property type="component" value="Unassembled WGS sequence"/>
</dbReference>
<keyword evidence="4" id="KW-1185">Reference proteome</keyword>
<proteinExistence type="predicted"/>
<keyword evidence="2" id="KW-1133">Transmembrane helix</keyword>
<reference evidence="3" key="2">
    <citation type="submission" date="2023-06" db="EMBL/GenBank/DDBJ databases">
        <authorList>
            <consortium name="Lawrence Berkeley National Laboratory"/>
            <person name="Mondo S.J."/>
            <person name="Hensen N."/>
            <person name="Bonometti L."/>
            <person name="Westerberg I."/>
            <person name="Brannstrom I.O."/>
            <person name="Guillou S."/>
            <person name="Cros-Aarteil S."/>
            <person name="Calhoun S."/>
            <person name="Haridas S."/>
            <person name="Kuo A."/>
            <person name="Pangilinan J."/>
            <person name="Riley R."/>
            <person name="Labutti K."/>
            <person name="Andreopoulos B."/>
            <person name="Lipzen A."/>
            <person name="Chen C."/>
            <person name="Yanf M."/>
            <person name="Daum C."/>
            <person name="Ng V."/>
            <person name="Clum A."/>
            <person name="Steindorff A."/>
            <person name="Ohm R."/>
            <person name="Martin F."/>
            <person name="Silar P."/>
            <person name="Natvig D."/>
            <person name="Lalanne C."/>
            <person name="Gautier V."/>
            <person name="Ament-Velasquez S.L."/>
            <person name="Kruys A."/>
            <person name="Hutchinson M.I."/>
            <person name="Powell A.J."/>
            <person name="Barry K."/>
            <person name="Miller A.N."/>
            <person name="Grigoriev I.V."/>
            <person name="Debuchy R."/>
            <person name="Gladieux P."/>
            <person name="Thoren M.H."/>
            <person name="Johannesson H."/>
        </authorList>
    </citation>
    <scope>NUCLEOTIDE SEQUENCE</scope>
    <source>
        <strain evidence="3">CBS 333.67</strain>
    </source>
</reference>
<dbReference type="EMBL" id="JAUDZG010000001">
    <property type="protein sequence ID" value="KAK3310898.1"/>
    <property type="molecule type" value="Genomic_DNA"/>
</dbReference>